<dbReference type="GO" id="GO:0000155">
    <property type="term" value="F:phosphorelay sensor kinase activity"/>
    <property type="evidence" value="ECO:0007669"/>
    <property type="project" value="InterPro"/>
</dbReference>
<dbReference type="PRINTS" id="PR00344">
    <property type="entry name" value="BCTRLSENSOR"/>
</dbReference>
<dbReference type="InterPro" id="IPR005467">
    <property type="entry name" value="His_kinase_dom"/>
</dbReference>
<evidence type="ECO:0000256" key="6">
    <source>
        <dbReference type="PROSITE-ProRule" id="PRU00169"/>
    </source>
</evidence>
<dbReference type="Pfam" id="PF00072">
    <property type="entry name" value="Response_reg"/>
    <property type="match status" value="1"/>
</dbReference>
<feature type="domain" description="Response regulatory" evidence="9">
    <location>
        <begin position="757"/>
        <end position="883"/>
    </location>
</feature>
<keyword evidence="4" id="KW-0808">Transferase</keyword>
<sequence length="892" mass="98739">MENGGVDLSNRPPDSFARESLCFSGPEPGLVIHNGDPKHHEQQQELFAHDESRAIENLIKLKARLRNLAGSDFWEQMTEGLAKMMGAQYAFVSKRIVTDDENAAVEMPPIGMPGSCLMGLAIYISDGLAMENRMTNFKYHAYSCPCAYMRHDKVFVIAKHLEEFVVGNPNVLPLPAESYIGIPLFAHGKCIGHFGVMWGPKESHKRGLGWAHMELLLHSVEDMILNRMLEKRDFSENVVDAMKCGHSKVIPHDAIATATQSLKPYARSLSHELRTPMQGVVGMLDVMYATVQDAVQEHRDLRVRKVFTDLKKNIEDIQDSSRRAVEAADNVVHAYDMNMGVPETPATPFDDDEPRSAVLNLPEKRPDIVVAGNNMHLNLKSNKRKREPTSWDFGPAPKVRVPVSPQSSRGRNSFDTQYAASLAEDVSASRQSHHDDAEAYTSPKSEPRSPVFATERNIVPGLRHTNLPDVLQYIINDSLKIGGRPESAIAKETENGEIIEVHTRSPAGEDKVKIIEWSVANNVPDSMLIDERELGKMISCVVLNAIKFTEEGKITITARLSHRNRYIIINVKDSGPGIPTAFHPNLFKAFSREDDSLTRQSEGLGLGLLVAKGLARKLGGDIRCVHTETYGPDKGSDFEMRVPLTPSDVCSRPCSPSGSMSPATRSRTRTPGDSDERLQTPALPPTTTKVLTDLIHESRNDSHHPNPSQTSTSSPSLLRSPRIPASPSRRPSAPQMSRRLSTKSTSGGSLAKRHPLNFLVAEDNKINRSILVSMLKKLGYSSIKEAYDGADAVRKMTEDTQNGRHVDVILMDLWMPFMDGYEATERILEMGNGPKDPKPPTILAVTADVTDGALERAARAGMKGFMTKPYKLTDLERLIVEYCAQQTNTDTT</sequence>
<feature type="compositionally biased region" description="Polar residues" evidence="7">
    <location>
        <begin position="654"/>
        <end position="669"/>
    </location>
</feature>
<evidence type="ECO:0000256" key="1">
    <source>
        <dbReference type="ARBA" id="ARBA00000085"/>
    </source>
</evidence>
<evidence type="ECO:0000256" key="3">
    <source>
        <dbReference type="ARBA" id="ARBA00022553"/>
    </source>
</evidence>
<dbReference type="OrthoDB" id="60033at2759"/>
<dbReference type="GeneID" id="54482863"/>
<feature type="compositionally biased region" description="Low complexity" evidence="7">
    <location>
        <begin position="705"/>
        <end position="739"/>
    </location>
</feature>
<dbReference type="InterPro" id="IPR004358">
    <property type="entry name" value="Sig_transdc_His_kin-like_C"/>
</dbReference>
<accession>A0A6A6W9N2</accession>
<evidence type="ECO:0000256" key="2">
    <source>
        <dbReference type="ARBA" id="ARBA00012438"/>
    </source>
</evidence>
<dbReference type="RefSeq" id="XP_033601834.1">
    <property type="nucleotide sequence ID" value="XM_033741809.1"/>
</dbReference>
<feature type="modified residue" description="4-aspartylphosphate" evidence="6">
    <location>
        <position position="812"/>
    </location>
</feature>
<reference evidence="10" key="1">
    <citation type="journal article" date="2020" name="Stud. Mycol.">
        <title>101 Dothideomycetes genomes: a test case for predicting lifestyles and emergence of pathogens.</title>
        <authorList>
            <person name="Haridas S."/>
            <person name="Albert R."/>
            <person name="Binder M."/>
            <person name="Bloem J."/>
            <person name="Labutti K."/>
            <person name="Salamov A."/>
            <person name="Andreopoulos B."/>
            <person name="Baker S."/>
            <person name="Barry K."/>
            <person name="Bills G."/>
            <person name="Bluhm B."/>
            <person name="Cannon C."/>
            <person name="Castanera R."/>
            <person name="Culley D."/>
            <person name="Daum C."/>
            <person name="Ezra D."/>
            <person name="Gonzalez J."/>
            <person name="Henrissat B."/>
            <person name="Kuo A."/>
            <person name="Liang C."/>
            <person name="Lipzen A."/>
            <person name="Lutzoni F."/>
            <person name="Magnuson J."/>
            <person name="Mondo S."/>
            <person name="Nolan M."/>
            <person name="Ohm R."/>
            <person name="Pangilinan J."/>
            <person name="Park H.-J."/>
            <person name="Ramirez L."/>
            <person name="Alfaro M."/>
            <person name="Sun H."/>
            <person name="Tritt A."/>
            <person name="Yoshinaga Y."/>
            <person name="Zwiers L.-H."/>
            <person name="Turgeon B."/>
            <person name="Goodwin S."/>
            <person name="Spatafora J."/>
            <person name="Crous P."/>
            <person name="Grigoriev I."/>
        </authorList>
    </citation>
    <scope>NUCLEOTIDE SEQUENCE</scope>
    <source>
        <strain evidence="10">CBS 121739</strain>
    </source>
</reference>
<feature type="compositionally biased region" description="Basic and acidic residues" evidence="7">
    <location>
        <begin position="694"/>
        <end position="704"/>
    </location>
</feature>
<dbReference type="Gene3D" id="3.40.50.2300">
    <property type="match status" value="1"/>
</dbReference>
<dbReference type="PANTHER" id="PTHR43047">
    <property type="entry name" value="TWO-COMPONENT HISTIDINE PROTEIN KINASE"/>
    <property type="match status" value="1"/>
</dbReference>
<feature type="domain" description="Histidine kinase" evidence="8">
    <location>
        <begin position="530"/>
        <end position="646"/>
    </location>
</feature>
<dbReference type="Gene3D" id="1.10.287.130">
    <property type="match status" value="1"/>
</dbReference>
<dbReference type="AlphaFoldDB" id="A0A6A6W9N2"/>
<dbReference type="PROSITE" id="PS50110">
    <property type="entry name" value="RESPONSE_REGULATORY"/>
    <property type="match status" value="1"/>
</dbReference>
<dbReference type="SMART" id="SM00387">
    <property type="entry name" value="HATPase_c"/>
    <property type="match status" value="1"/>
</dbReference>
<feature type="region of interest" description="Disordered" evidence="7">
    <location>
        <begin position="376"/>
        <end position="452"/>
    </location>
</feature>
<evidence type="ECO:0000256" key="4">
    <source>
        <dbReference type="ARBA" id="ARBA00022679"/>
    </source>
</evidence>
<dbReference type="GO" id="GO:0005886">
    <property type="term" value="C:plasma membrane"/>
    <property type="evidence" value="ECO:0007669"/>
    <property type="project" value="TreeGrafter"/>
</dbReference>
<dbReference type="SMART" id="SM00448">
    <property type="entry name" value="REC"/>
    <property type="match status" value="1"/>
</dbReference>
<dbReference type="GO" id="GO:0009927">
    <property type="term" value="F:histidine phosphotransfer kinase activity"/>
    <property type="evidence" value="ECO:0007669"/>
    <property type="project" value="TreeGrafter"/>
</dbReference>
<protein>
    <recommendedName>
        <fullName evidence="2">histidine kinase</fullName>
        <ecNumber evidence="2">2.7.13.3</ecNumber>
    </recommendedName>
</protein>
<dbReference type="InterPro" id="IPR003661">
    <property type="entry name" value="HisK_dim/P_dom"/>
</dbReference>
<dbReference type="Gene3D" id="3.30.565.10">
    <property type="entry name" value="Histidine kinase-like ATPase, C-terminal domain"/>
    <property type="match status" value="1"/>
</dbReference>
<evidence type="ECO:0000313" key="10">
    <source>
        <dbReference type="EMBL" id="KAF2759383.1"/>
    </source>
</evidence>
<keyword evidence="11" id="KW-1185">Reference proteome</keyword>
<name>A0A6A6W9N2_9PEZI</name>
<dbReference type="InterPro" id="IPR036890">
    <property type="entry name" value="HATPase_C_sf"/>
</dbReference>
<dbReference type="SUPFAM" id="SSF52172">
    <property type="entry name" value="CheY-like"/>
    <property type="match status" value="1"/>
</dbReference>
<dbReference type="InterPro" id="IPR001789">
    <property type="entry name" value="Sig_transdc_resp-reg_receiver"/>
</dbReference>
<keyword evidence="3 6" id="KW-0597">Phosphoprotein</keyword>
<dbReference type="PROSITE" id="PS50109">
    <property type="entry name" value="HIS_KIN"/>
    <property type="match status" value="1"/>
</dbReference>
<organism evidence="10 11">
    <name type="scientific">Pseudovirgaria hyperparasitica</name>
    <dbReference type="NCBI Taxonomy" id="470096"/>
    <lineage>
        <taxon>Eukaryota</taxon>
        <taxon>Fungi</taxon>
        <taxon>Dikarya</taxon>
        <taxon>Ascomycota</taxon>
        <taxon>Pezizomycotina</taxon>
        <taxon>Dothideomycetes</taxon>
        <taxon>Dothideomycetes incertae sedis</taxon>
        <taxon>Acrospermales</taxon>
        <taxon>Acrospermaceae</taxon>
        <taxon>Pseudovirgaria</taxon>
    </lineage>
</organism>
<evidence type="ECO:0000313" key="11">
    <source>
        <dbReference type="Proteomes" id="UP000799437"/>
    </source>
</evidence>
<evidence type="ECO:0000259" key="8">
    <source>
        <dbReference type="PROSITE" id="PS50109"/>
    </source>
</evidence>
<feature type="compositionally biased region" description="Polar residues" evidence="7">
    <location>
        <begin position="404"/>
        <end position="419"/>
    </location>
</feature>
<comment type="catalytic activity">
    <reaction evidence="1">
        <text>ATP + protein L-histidine = ADP + protein N-phospho-L-histidine.</text>
        <dbReference type="EC" id="2.7.13.3"/>
    </reaction>
</comment>
<evidence type="ECO:0000259" key="9">
    <source>
        <dbReference type="PROSITE" id="PS50110"/>
    </source>
</evidence>
<proteinExistence type="predicted"/>
<dbReference type="SUPFAM" id="SSF47384">
    <property type="entry name" value="Homodimeric domain of signal transducing histidine kinase"/>
    <property type="match status" value="1"/>
</dbReference>
<feature type="region of interest" description="Disordered" evidence="7">
    <location>
        <begin position="629"/>
        <end position="751"/>
    </location>
</feature>
<dbReference type="InterPro" id="IPR011006">
    <property type="entry name" value="CheY-like_superfamily"/>
</dbReference>
<dbReference type="Proteomes" id="UP000799437">
    <property type="component" value="Unassembled WGS sequence"/>
</dbReference>
<dbReference type="FunFam" id="1.10.287.130:FF:000100">
    <property type="entry name" value="Sensor histidine kinase/response regulator"/>
    <property type="match status" value="1"/>
</dbReference>
<dbReference type="CDD" id="cd00082">
    <property type="entry name" value="HisKA"/>
    <property type="match status" value="1"/>
</dbReference>
<dbReference type="InterPro" id="IPR003594">
    <property type="entry name" value="HATPase_dom"/>
</dbReference>
<evidence type="ECO:0000256" key="5">
    <source>
        <dbReference type="ARBA" id="ARBA00022777"/>
    </source>
</evidence>
<gene>
    <name evidence="10" type="ORF">EJ05DRAFT_437930</name>
</gene>
<dbReference type="PANTHER" id="PTHR43047:SF2">
    <property type="entry name" value="HISTIDINE KINASE M7"/>
    <property type="match status" value="1"/>
</dbReference>
<dbReference type="CDD" id="cd17546">
    <property type="entry name" value="REC_hyHK_CKI1_RcsC-like"/>
    <property type="match status" value="1"/>
</dbReference>
<dbReference type="EC" id="2.7.13.3" evidence="2"/>
<keyword evidence="5" id="KW-0418">Kinase</keyword>
<evidence type="ECO:0000256" key="7">
    <source>
        <dbReference type="SAM" id="MobiDB-lite"/>
    </source>
</evidence>
<dbReference type="SUPFAM" id="SSF55874">
    <property type="entry name" value="ATPase domain of HSP90 chaperone/DNA topoisomerase II/histidine kinase"/>
    <property type="match status" value="1"/>
</dbReference>
<dbReference type="InterPro" id="IPR036097">
    <property type="entry name" value="HisK_dim/P_sf"/>
</dbReference>
<dbReference type="Pfam" id="PF02518">
    <property type="entry name" value="HATPase_c"/>
    <property type="match status" value="1"/>
</dbReference>
<dbReference type="EMBL" id="ML996570">
    <property type="protein sequence ID" value="KAF2759383.1"/>
    <property type="molecule type" value="Genomic_DNA"/>
</dbReference>